<feature type="transmembrane region" description="Helical" evidence="9">
    <location>
        <begin position="29"/>
        <end position="47"/>
    </location>
</feature>
<evidence type="ECO:0000256" key="6">
    <source>
        <dbReference type="ARBA" id="ARBA00022989"/>
    </source>
</evidence>
<dbReference type="KEGG" id="bbae:FRD01_02020"/>
<keyword evidence="4" id="KW-1003">Cell membrane</keyword>
<feature type="compositionally biased region" description="Basic and acidic residues" evidence="8">
    <location>
        <begin position="435"/>
        <end position="447"/>
    </location>
</feature>
<dbReference type="GO" id="GO:0055085">
    <property type="term" value="P:transmembrane transport"/>
    <property type="evidence" value="ECO:0007669"/>
    <property type="project" value="TreeGrafter"/>
</dbReference>
<reference evidence="10 11" key="1">
    <citation type="submission" date="2019-08" db="EMBL/GenBank/DDBJ databases">
        <authorList>
            <person name="Liang Q."/>
        </authorList>
    </citation>
    <scope>NUCLEOTIDE SEQUENCE [LARGE SCALE GENOMIC DNA]</scope>
    <source>
        <strain evidence="10 11">V1718</strain>
    </source>
</reference>
<sequence length="447" mass="48478">MNEMNDKGEEGTGLNTSQFWHYFKRYPYILAKLCIFGLVVWGAFLLLQSVQAVLFPLFLSLLIAYLLDPLVDVLESKGINRTLGIGIFIGIGLLGMGLFVLFLYPTISKQASLIWERLPQLAGIIENRLFPWLESNGVAIPATISEALSEHGNTVKDALPALVEKASGLTAGLAAKTGPIIASLLYLVMIPIFTFYFLRDFDLMKPALLDLIPMHKREFIVERLHRADEVVGAWFRGQVEVALILAVLYAIGLGVIFGVAGVGATSGIAIGLLTGILNIIPYFGVFIGVVLSTLIVLLDWHGIGPLIGVGVVFAVVQLLEGYVITPRVVGEKVGLSPVTVIIVLLLGGEVMGLLGVLLAIPIAGVIRVLLPDILDYYKSSPYYTGTLLYELHGNGNNTTEAPEVKPEEPVVASRPETPEVEASEADDPKEEDEKESEKPESDQEKSS</sequence>
<feature type="region of interest" description="Disordered" evidence="8">
    <location>
        <begin position="398"/>
        <end position="447"/>
    </location>
</feature>
<feature type="transmembrane region" description="Helical" evidence="9">
    <location>
        <begin position="305"/>
        <end position="325"/>
    </location>
</feature>
<feature type="compositionally biased region" description="Acidic residues" evidence="8">
    <location>
        <begin position="418"/>
        <end position="434"/>
    </location>
</feature>
<proteinExistence type="inferred from homology"/>
<dbReference type="RefSeq" id="WP_146957164.1">
    <property type="nucleotide sequence ID" value="NZ_CP042467.1"/>
</dbReference>
<keyword evidence="3" id="KW-0813">Transport</keyword>
<dbReference type="InterPro" id="IPR002549">
    <property type="entry name" value="AI-2E-like"/>
</dbReference>
<dbReference type="PANTHER" id="PTHR21716">
    <property type="entry name" value="TRANSMEMBRANE PROTEIN"/>
    <property type="match status" value="1"/>
</dbReference>
<dbReference type="AlphaFoldDB" id="A0A5B8XKH8"/>
<protein>
    <submittedName>
        <fullName evidence="10">AI-2E family transporter</fullName>
    </submittedName>
</protein>
<comment type="similarity">
    <text evidence="2">Belongs to the autoinducer-2 exporter (AI-2E) (TC 2.A.86) family.</text>
</comment>
<feature type="transmembrane region" description="Helical" evidence="9">
    <location>
        <begin position="279"/>
        <end position="298"/>
    </location>
</feature>
<accession>A0A5B8XKH8</accession>
<evidence type="ECO:0000256" key="3">
    <source>
        <dbReference type="ARBA" id="ARBA00022448"/>
    </source>
</evidence>
<evidence type="ECO:0000313" key="10">
    <source>
        <dbReference type="EMBL" id="QED26055.1"/>
    </source>
</evidence>
<evidence type="ECO:0000256" key="4">
    <source>
        <dbReference type="ARBA" id="ARBA00022475"/>
    </source>
</evidence>
<evidence type="ECO:0000256" key="1">
    <source>
        <dbReference type="ARBA" id="ARBA00004651"/>
    </source>
</evidence>
<dbReference type="OrthoDB" id="5792512at2"/>
<feature type="transmembrane region" description="Helical" evidence="9">
    <location>
        <begin position="337"/>
        <end position="370"/>
    </location>
</feature>
<keyword evidence="7 9" id="KW-0472">Membrane</keyword>
<name>A0A5B8XKH8_9DELT</name>
<dbReference type="Proteomes" id="UP000321595">
    <property type="component" value="Chromosome"/>
</dbReference>
<evidence type="ECO:0000256" key="9">
    <source>
        <dbReference type="SAM" id="Phobius"/>
    </source>
</evidence>
<dbReference type="GO" id="GO:0005886">
    <property type="term" value="C:plasma membrane"/>
    <property type="evidence" value="ECO:0007669"/>
    <property type="project" value="UniProtKB-SubCell"/>
</dbReference>
<feature type="transmembrane region" description="Helical" evidence="9">
    <location>
        <begin position="243"/>
        <end position="273"/>
    </location>
</feature>
<feature type="transmembrane region" description="Helical" evidence="9">
    <location>
        <begin position="180"/>
        <end position="198"/>
    </location>
</feature>
<dbReference type="EMBL" id="CP042467">
    <property type="protein sequence ID" value="QED26055.1"/>
    <property type="molecule type" value="Genomic_DNA"/>
</dbReference>
<gene>
    <name evidence="10" type="ORF">FRD01_02020</name>
</gene>
<keyword evidence="5 9" id="KW-0812">Transmembrane</keyword>
<evidence type="ECO:0000256" key="2">
    <source>
        <dbReference type="ARBA" id="ARBA00009773"/>
    </source>
</evidence>
<organism evidence="10 11">
    <name type="scientific">Microvenator marinus</name>
    <dbReference type="NCBI Taxonomy" id="2600177"/>
    <lineage>
        <taxon>Bacteria</taxon>
        <taxon>Deltaproteobacteria</taxon>
        <taxon>Bradymonadales</taxon>
        <taxon>Microvenatoraceae</taxon>
        <taxon>Microvenator</taxon>
    </lineage>
</organism>
<dbReference type="PANTHER" id="PTHR21716:SF53">
    <property type="entry name" value="PERMEASE PERM-RELATED"/>
    <property type="match status" value="1"/>
</dbReference>
<keyword evidence="11" id="KW-1185">Reference proteome</keyword>
<feature type="transmembrane region" description="Helical" evidence="9">
    <location>
        <begin position="83"/>
        <end position="104"/>
    </location>
</feature>
<evidence type="ECO:0000313" key="11">
    <source>
        <dbReference type="Proteomes" id="UP000321595"/>
    </source>
</evidence>
<evidence type="ECO:0000256" key="5">
    <source>
        <dbReference type="ARBA" id="ARBA00022692"/>
    </source>
</evidence>
<evidence type="ECO:0000256" key="8">
    <source>
        <dbReference type="SAM" id="MobiDB-lite"/>
    </source>
</evidence>
<keyword evidence="6 9" id="KW-1133">Transmembrane helix</keyword>
<comment type="subcellular location">
    <subcellularLocation>
        <location evidence="1">Cell membrane</location>
        <topology evidence="1">Multi-pass membrane protein</topology>
    </subcellularLocation>
</comment>
<dbReference type="Pfam" id="PF01594">
    <property type="entry name" value="AI-2E_transport"/>
    <property type="match status" value="1"/>
</dbReference>
<evidence type="ECO:0000256" key="7">
    <source>
        <dbReference type="ARBA" id="ARBA00023136"/>
    </source>
</evidence>